<dbReference type="Gene3D" id="2.10.110.10">
    <property type="entry name" value="Cysteine Rich Protein"/>
    <property type="match status" value="1"/>
</dbReference>
<dbReference type="GO" id="GO:0023051">
    <property type="term" value="P:regulation of signaling"/>
    <property type="evidence" value="ECO:0007669"/>
    <property type="project" value="InterPro"/>
</dbReference>
<protein>
    <submittedName>
        <fullName evidence="7">LIM domain only protein 7</fullName>
    </submittedName>
</protein>
<evidence type="ECO:0000256" key="2">
    <source>
        <dbReference type="ARBA" id="ARBA00022833"/>
    </source>
</evidence>
<dbReference type="AlphaFoldDB" id="A0A4Z2HJP8"/>
<organism evidence="7 8">
    <name type="scientific">Liparis tanakae</name>
    <name type="common">Tanaka's snailfish</name>
    <dbReference type="NCBI Taxonomy" id="230148"/>
    <lineage>
        <taxon>Eukaryota</taxon>
        <taxon>Metazoa</taxon>
        <taxon>Chordata</taxon>
        <taxon>Craniata</taxon>
        <taxon>Vertebrata</taxon>
        <taxon>Euteleostomi</taxon>
        <taxon>Actinopterygii</taxon>
        <taxon>Neopterygii</taxon>
        <taxon>Teleostei</taxon>
        <taxon>Neoteleostei</taxon>
        <taxon>Acanthomorphata</taxon>
        <taxon>Eupercaria</taxon>
        <taxon>Perciformes</taxon>
        <taxon>Cottioidei</taxon>
        <taxon>Cottales</taxon>
        <taxon>Liparidae</taxon>
        <taxon>Liparis</taxon>
    </lineage>
</organism>
<dbReference type="GO" id="GO:0030155">
    <property type="term" value="P:regulation of cell adhesion"/>
    <property type="evidence" value="ECO:0007669"/>
    <property type="project" value="InterPro"/>
</dbReference>
<dbReference type="SMART" id="SM00132">
    <property type="entry name" value="LIM"/>
    <property type="match status" value="1"/>
</dbReference>
<dbReference type="Pfam" id="PF00412">
    <property type="entry name" value="LIM"/>
    <property type="match status" value="1"/>
</dbReference>
<feature type="region of interest" description="Disordered" evidence="5">
    <location>
        <begin position="1"/>
        <end position="92"/>
    </location>
</feature>
<evidence type="ECO:0000256" key="3">
    <source>
        <dbReference type="ARBA" id="ARBA00023038"/>
    </source>
</evidence>
<evidence type="ECO:0000313" key="7">
    <source>
        <dbReference type="EMBL" id="TNN65154.1"/>
    </source>
</evidence>
<proteinExistence type="predicted"/>
<evidence type="ECO:0000256" key="4">
    <source>
        <dbReference type="PROSITE-ProRule" id="PRU00125"/>
    </source>
</evidence>
<reference evidence="7 8" key="1">
    <citation type="submission" date="2019-03" db="EMBL/GenBank/DDBJ databases">
        <title>First draft genome of Liparis tanakae, snailfish: a comprehensive survey of snailfish specific genes.</title>
        <authorList>
            <person name="Kim W."/>
            <person name="Song I."/>
            <person name="Jeong J.-H."/>
            <person name="Kim D."/>
            <person name="Kim S."/>
            <person name="Ryu S."/>
            <person name="Song J.Y."/>
            <person name="Lee S.K."/>
        </authorList>
    </citation>
    <scope>NUCLEOTIDE SEQUENCE [LARGE SCALE GENOMIC DNA]</scope>
    <source>
        <tissue evidence="7">Muscle</tissue>
    </source>
</reference>
<feature type="compositionally biased region" description="Polar residues" evidence="5">
    <location>
        <begin position="54"/>
        <end position="64"/>
    </location>
</feature>
<feature type="domain" description="LIM zinc-binding" evidence="6">
    <location>
        <begin position="196"/>
        <end position="262"/>
    </location>
</feature>
<name>A0A4Z2HJP8_9TELE</name>
<evidence type="ECO:0000313" key="8">
    <source>
        <dbReference type="Proteomes" id="UP000314294"/>
    </source>
</evidence>
<evidence type="ECO:0000256" key="1">
    <source>
        <dbReference type="ARBA" id="ARBA00022723"/>
    </source>
</evidence>
<evidence type="ECO:0000256" key="5">
    <source>
        <dbReference type="SAM" id="MobiDB-lite"/>
    </source>
</evidence>
<keyword evidence="8" id="KW-1185">Reference proteome</keyword>
<dbReference type="Proteomes" id="UP000314294">
    <property type="component" value="Unassembled WGS sequence"/>
</dbReference>
<dbReference type="CDD" id="cd08368">
    <property type="entry name" value="LIM"/>
    <property type="match status" value="1"/>
</dbReference>
<dbReference type="InterPro" id="IPR029978">
    <property type="entry name" value="LMO-7"/>
</dbReference>
<comment type="caution">
    <text evidence="7">The sequence shown here is derived from an EMBL/GenBank/DDBJ whole genome shotgun (WGS) entry which is preliminary data.</text>
</comment>
<evidence type="ECO:0000259" key="6">
    <source>
        <dbReference type="PROSITE" id="PS50023"/>
    </source>
</evidence>
<accession>A0A4Z2HJP8</accession>
<sequence length="267" mass="29652">MTDGGESPASAPLYVNGLTNKTREEQSPDQDELKGAGSKLQSNAQGERHDKNSEQAWAKSSSTPALAGPHKPTRGDEWKRTGRAVSNAEKDRQQILEEMKKRTQLLTDNSWIRQRSSSFYKPPIYVGVPMKRYESLDDLDTLRQSHFWTAPFSCPRPNSVAAPSRNASSRYSTGSIISPKNVFDSPHHSGMVSGKRTCCVCERVLGIGAAMVIETLGLCFHLACFQCEGCHRHLGRTETGVQVRIRNRKPHCEPCYFKLKSSAVPSM</sequence>
<dbReference type="PROSITE" id="PS50023">
    <property type="entry name" value="LIM_DOMAIN_2"/>
    <property type="match status" value="1"/>
</dbReference>
<keyword evidence="1 4" id="KW-0479">Metal-binding</keyword>
<dbReference type="EMBL" id="SRLO01000240">
    <property type="protein sequence ID" value="TNN65154.1"/>
    <property type="molecule type" value="Genomic_DNA"/>
</dbReference>
<gene>
    <name evidence="7" type="primary">LMO7_5</name>
    <name evidence="7" type="ORF">EYF80_024663</name>
</gene>
<dbReference type="InterPro" id="IPR001781">
    <property type="entry name" value="Znf_LIM"/>
</dbReference>
<dbReference type="PANTHER" id="PTHR46767:SF2">
    <property type="entry name" value="LIM DOMAIN 7B"/>
    <property type="match status" value="1"/>
</dbReference>
<dbReference type="OrthoDB" id="15627at2759"/>
<dbReference type="PANTHER" id="PTHR46767">
    <property type="entry name" value="LIM DOMAIN ONLY PROTEIN 7"/>
    <property type="match status" value="1"/>
</dbReference>
<dbReference type="GO" id="GO:0046872">
    <property type="term" value="F:metal ion binding"/>
    <property type="evidence" value="ECO:0007669"/>
    <property type="project" value="UniProtKB-KW"/>
</dbReference>
<feature type="compositionally biased region" description="Basic and acidic residues" evidence="5">
    <location>
        <begin position="21"/>
        <end position="34"/>
    </location>
</feature>
<keyword evidence="2 4" id="KW-0862">Zinc</keyword>
<keyword evidence="3 4" id="KW-0440">LIM domain</keyword>
<dbReference type="PROSITE" id="PS00478">
    <property type="entry name" value="LIM_DOMAIN_1"/>
    <property type="match status" value="1"/>
</dbReference>